<dbReference type="InterPro" id="IPR006162">
    <property type="entry name" value="Ppantetheine_attach_site"/>
</dbReference>
<evidence type="ECO:0000313" key="7">
    <source>
        <dbReference type="Proteomes" id="UP000063699"/>
    </source>
</evidence>
<dbReference type="InterPro" id="IPR023213">
    <property type="entry name" value="CAT-like_dom_sf"/>
</dbReference>
<dbReference type="CDD" id="cd19543">
    <property type="entry name" value="DCL_NRPS"/>
    <property type="match status" value="1"/>
</dbReference>
<evidence type="ECO:0000256" key="2">
    <source>
        <dbReference type="ARBA" id="ARBA00006432"/>
    </source>
</evidence>
<keyword evidence="3" id="KW-0596">Phosphopantetheine</keyword>
<dbReference type="PANTHER" id="PTHR45527:SF1">
    <property type="entry name" value="FATTY ACID SYNTHASE"/>
    <property type="match status" value="1"/>
</dbReference>
<dbReference type="SUPFAM" id="SSF47336">
    <property type="entry name" value="ACP-like"/>
    <property type="match status" value="1"/>
</dbReference>
<protein>
    <submittedName>
        <fullName evidence="6">Non-ribosomal peptide synthetase</fullName>
    </submittedName>
</protein>
<dbReference type="Proteomes" id="UP000063699">
    <property type="component" value="Chromosome"/>
</dbReference>
<dbReference type="InterPro" id="IPR020806">
    <property type="entry name" value="PKS_PP-bd"/>
</dbReference>
<evidence type="ECO:0000313" key="6">
    <source>
        <dbReference type="EMBL" id="ALG14846.1"/>
    </source>
</evidence>
<dbReference type="PROSITE" id="PS00012">
    <property type="entry name" value="PHOSPHOPANTETHEINE"/>
    <property type="match status" value="1"/>
</dbReference>
<organism evidence="6 7">
    <name type="scientific">Kibdelosporangium phytohabitans</name>
    <dbReference type="NCBI Taxonomy" id="860235"/>
    <lineage>
        <taxon>Bacteria</taxon>
        <taxon>Bacillati</taxon>
        <taxon>Actinomycetota</taxon>
        <taxon>Actinomycetes</taxon>
        <taxon>Pseudonocardiales</taxon>
        <taxon>Pseudonocardiaceae</taxon>
        <taxon>Kibdelosporangium</taxon>
    </lineage>
</organism>
<dbReference type="Pfam" id="PF00550">
    <property type="entry name" value="PP-binding"/>
    <property type="match status" value="1"/>
</dbReference>
<evidence type="ECO:0000256" key="1">
    <source>
        <dbReference type="ARBA" id="ARBA00001957"/>
    </source>
</evidence>
<dbReference type="Pfam" id="PF00668">
    <property type="entry name" value="Condensation"/>
    <property type="match status" value="3"/>
</dbReference>
<gene>
    <name evidence="6" type="ORF">AOZ06_16970</name>
</gene>
<evidence type="ECO:0000256" key="3">
    <source>
        <dbReference type="ARBA" id="ARBA00022450"/>
    </source>
</evidence>
<dbReference type="EMBL" id="CP012752">
    <property type="protein sequence ID" value="ALG14846.1"/>
    <property type="molecule type" value="Genomic_DNA"/>
</dbReference>
<dbReference type="Pfam" id="PF13193">
    <property type="entry name" value="AMP-binding_C"/>
    <property type="match status" value="1"/>
</dbReference>
<dbReference type="PROSITE" id="PS50075">
    <property type="entry name" value="CARRIER"/>
    <property type="match status" value="1"/>
</dbReference>
<dbReference type="Gene3D" id="3.30.559.30">
    <property type="entry name" value="Nonribosomal peptide synthetase, condensation domain"/>
    <property type="match status" value="3"/>
</dbReference>
<dbReference type="GO" id="GO:0044550">
    <property type="term" value="P:secondary metabolite biosynthetic process"/>
    <property type="evidence" value="ECO:0007669"/>
    <property type="project" value="UniProtKB-ARBA"/>
</dbReference>
<dbReference type="InterPro" id="IPR045851">
    <property type="entry name" value="AMP-bd_C_sf"/>
</dbReference>
<sequence>MTAADQAAARRRELFSLLLRREELVEPSPDRIDRADRGRPVPLSYAQQRLWVLDRLTPRRSVYNAPLAYRLRGPLDVAALRAAFTAVVARHESLRTTFAVHDNAPVQVIGPPRDVPVEVTSLRTLPPEEALAEARTLAKAEAAEPFDLERGPLMRVRLIELGHDDHVLLLTMHHIITDSWSLGVLFRELRAFYSGTQDLPELPIQYADFAAWQRSPRTRQRLRADLDHWAQKLRGAPQIVTLPPDRPRPVVPEFNGAEHLFTVPKQTATALRSLAVHEQATMFVVLLAALKAQLARYSGETDVIVGSPVAARDQVELEPLIGFFINSVNLRTELTGNPSFAELVRRVRHTALDAFEHQEMPFDWLVDELRPVRQLSIHPLHQISFQVSQQLTDAAPGLLLAPVEGGVGEEALTLPELAVEAFPTGTGTNKFDLAMGFAESQDGLIGRIEYSTDLYDTETIERFSRGFATFLHAAAAAPDTPITGLPLQSEPDRHQVLVAWNDTERPDADRSCLHDLVARQASDNPDALAVCDEDASLTYRELDELGNALAHRLRELGAGPEVIVAVCAERSVETVVALVAVMKAGGILTILDPEQPESRLRYLLADNGAVAVVTQQQLAPKLPETGVPVVVLDSELTVLDGLPRTAPRTGVTPDNAAHAVYTSGSTGEPKCIITPHRGGANLIACDTAEYRLGAGDRLLQKAPFTFDASMWEVFWPLTTGAAVVVAKPGGQRDPKYLARLIQREQVTFVHFVPVMLRAFLAEPEAVNCTSLRQIHCGGEAITPDLIERFHAVLPWVELHNQYGPAEVSGQTNFHQLRPGDTRVPLGKPTWNTQCYVLDDNGTPVPPGVTGELYIAGIGVARGYHRRPALTAEKFLPNPFGQPGTRMYRTGDLVRWLPGGTLEFVGRADHQVKIRGFRIEPGEIEAHLKAHPDVTGAVVVARTDLAGDKRLVGYVVPAPAAGRDGLPAAVRGHLVDRVPEYMVPSAIVVLDELPLNANGKIDQKALPAPPAHAGRRSAVPPRTPAEQTLAEVWCAVLGVDKVGADDNFFALGGDSLRAIELTARAESAGLRCTPNQLFQHQTLAELAAAATPVADSPADVRQGEVTGPLPLTPIQRTYFGTGDPERDHIVQYMALPMDVDLSTVDTALDRLVAQHDMLRAAFRPGPAGWTQEVLPHEPRTRVQTGTGTVDDAVRQAIAGFDLRTGQLVRAVRADGLLVVVIHHLVVDAVSWQVLLSDFTQLCSGDTTLPRKTTSFRDWAHRLQEYTPENTWRELLPATVAPLPKNSTVPGTRGDMAVIDVELPTGDTHTLLTELMPAFRMEVKDAVLAALGVALSRWTGSAQVLIDVEGHGREPLFADVDTTRTVGWFTSVHPVCLDLPGTEDMAQCLRAVQETVRAVPDRGIGFGLLRDQLGELPEAEVALNYLGRADGSARLQAFAAPARPMPYPVEVVARVQDHRLRLSLCYDTTAFDAPTIEKLGARVLTALAEIAETATRPNGGFRVASDFPLAGLSTQEIERAFGTGRQIEDLYPLSPVQEGILFHTLTSPDSALYTTRLSWDAGDLDPDAFTQAWQEAARRHPVLRTRVVWTEVDRPLQVVDARPRFPVNRLDWTASHDQSRELDELLTAERERGFALDEGPLVRVTLIRTGQSAWRVLLESHHIAIDGWSSATLVGDVLALYQAIRNDTPLSRPARRPFRDYVAWLGQQPREKDREFWTGYLAGFTQPTPLPVAEVLNPGHGHVLREIDIPEDLAGKLGAFVREARITRNTVFQAAWGLVLAGHTSRDDVVFGATVSGRSGLTGIEDMIGMFINTLPLRVRAAADRPLGRWLRELQEGRGRMPSEHTALVDIARYSEVNRRTPLFNTVLVFENYPVEQPVRDALHGLSPEALRVDDSNNYPLTLIVEDGPQLRVRVMYDNTRFADADIRGLGRSVVGALTGLTDPGTTTPAGVLAHIDAARAAH</sequence>
<dbReference type="InterPro" id="IPR001242">
    <property type="entry name" value="Condensation_dom"/>
</dbReference>
<dbReference type="FunFam" id="1.10.1200.10:FF:000005">
    <property type="entry name" value="Nonribosomal peptide synthetase 1"/>
    <property type="match status" value="1"/>
</dbReference>
<comment type="cofactor">
    <cofactor evidence="1">
        <name>pantetheine 4'-phosphate</name>
        <dbReference type="ChEBI" id="CHEBI:47942"/>
    </cofactor>
</comment>
<dbReference type="SMART" id="SM00823">
    <property type="entry name" value="PKS_PP"/>
    <property type="match status" value="1"/>
</dbReference>
<dbReference type="FunFam" id="3.30.559.10:FF:000012">
    <property type="entry name" value="Non-ribosomal peptide synthetase"/>
    <property type="match status" value="1"/>
</dbReference>
<evidence type="ECO:0000259" key="5">
    <source>
        <dbReference type="PROSITE" id="PS50075"/>
    </source>
</evidence>
<dbReference type="NCBIfam" id="TIGR01733">
    <property type="entry name" value="AA-adenyl-dom"/>
    <property type="match status" value="1"/>
</dbReference>
<dbReference type="Pfam" id="PF00501">
    <property type="entry name" value="AMP-binding"/>
    <property type="match status" value="1"/>
</dbReference>
<dbReference type="CDD" id="cd17646">
    <property type="entry name" value="A_NRPS_AB3403-like"/>
    <property type="match status" value="1"/>
</dbReference>
<dbReference type="Gene3D" id="3.40.50.980">
    <property type="match status" value="2"/>
</dbReference>
<dbReference type="STRING" id="860235.AOZ06_16970"/>
<dbReference type="Gene3D" id="3.30.559.10">
    <property type="entry name" value="Chloramphenicol acetyltransferase-like domain"/>
    <property type="match status" value="3"/>
</dbReference>
<feature type="domain" description="Carrier" evidence="5">
    <location>
        <begin position="1019"/>
        <end position="1093"/>
    </location>
</feature>
<dbReference type="KEGG" id="kphy:AOZ06_16970"/>
<name>A0A0N9I7G0_9PSEU</name>
<dbReference type="GO" id="GO:0043041">
    <property type="term" value="P:amino acid activation for nonribosomal peptide biosynthetic process"/>
    <property type="evidence" value="ECO:0007669"/>
    <property type="project" value="TreeGrafter"/>
</dbReference>
<dbReference type="Gene3D" id="3.30.300.30">
    <property type="match status" value="1"/>
</dbReference>
<dbReference type="CDD" id="cd19531">
    <property type="entry name" value="LCL_NRPS-like"/>
    <property type="match status" value="1"/>
</dbReference>
<dbReference type="InterPro" id="IPR010071">
    <property type="entry name" value="AA_adenyl_dom"/>
</dbReference>
<evidence type="ECO:0000256" key="4">
    <source>
        <dbReference type="ARBA" id="ARBA00022553"/>
    </source>
</evidence>
<accession>A0A0N9I7G0</accession>
<dbReference type="InterPro" id="IPR009081">
    <property type="entry name" value="PP-bd_ACP"/>
</dbReference>
<dbReference type="InterPro" id="IPR036736">
    <property type="entry name" value="ACP-like_sf"/>
</dbReference>
<dbReference type="GO" id="GO:0005737">
    <property type="term" value="C:cytoplasm"/>
    <property type="evidence" value="ECO:0007669"/>
    <property type="project" value="TreeGrafter"/>
</dbReference>
<dbReference type="InterPro" id="IPR000873">
    <property type="entry name" value="AMP-dep_synth/lig_dom"/>
</dbReference>
<dbReference type="PANTHER" id="PTHR45527">
    <property type="entry name" value="NONRIBOSOMAL PEPTIDE SYNTHETASE"/>
    <property type="match status" value="1"/>
</dbReference>
<dbReference type="RefSeq" id="WP_054296701.1">
    <property type="nucleotide sequence ID" value="NZ_CP012752.1"/>
</dbReference>
<dbReference type="Gene3D" id="2.30.38.10">
    <property type="entry name" value="Luciferase, Domain 3"/>
    <property type="match status" value="1"/>
</dbReference>
<dbReference type="InterPro" id="IPR025110">
    <property type="entry name" value="AMP-bd_C"/>
</dbReference>
<keyword evidence="7" id="KW-1185">Reference proteome</keyword>
<dbReference type="SUPFAM" id="SSF52777">
    <property type="entry name" value="CoA-dependent acyltransferases"/>
    <property type="match status" value="6"/>
</dbReference>
<dbReference type="FunFam" id="3.40.50.980:FF:000001">
    <property type="entry name" value="Non-ribosomal peptide synthetase"/>
    <property type="match status" value="1"/>
</dbReference>
<dbReference type="FunFam" id="3.40.50.12780:FF:000012">
    <property type="entry name" value="Non-ribosomal peptide synthetase"/>
    <property type="match status" value="1"/>
</dbReference>
<dbReference type="GO" id="GO:0003824">
    <property type="term" value="F:catalytic activity"/>
    <property type="evidence" value="ECO:0007669"/>
    <property type="project" value="InterPro"/>
</dbReference>
<dbReference type="GO" id="GO:0008610">
    <property type="term" value="P:lipid biosynthetic process"/>
    <property type="evidence" value="ECO:0007669"/>
    <property type="project" value="UniProtKB-ARBA"/>
</dbReference>
<dbReference type="FunFam" id="3.30.300.30:FF:000010">
    <property type="entry name" value="Enterobactin synthetase component F"/>
    <property type="match status" value="1"/>
</dbReference>
<comment type="similarity">
    <text evidence="2">Belongs to the ATP-dependent AMP-binding enzyme family.</text>
</comment>
<reference evidence="6 7" key="1">
    <citation type="submission" date="2015-07" db="EMBL/GenBank/DDBJ databases">
        <title>Genome sequencing of Kibdelosporangium phytohabitans.</title>
        <authorList>
            <person name="Qin S."/>
            <person name="Xing K."/>
        </authorList>
    </citation>
    <scope>NUCLEOTIDE SEQUENCE [LARGE SCALE GENOMIC DNA]</scope>
    <source>
        <strain evidence="6 7">KLBMP1111</strain>
    </source>
</reference>
<keyword evidence="4" id="KW-0597">Phosphoprotein</keyword>
<dbReference type="Gene3D" id="1.10.1200.10">
    <property type="entry name" value="ACP-like"/>
    <property type="match status" value="1"/>
</dbReference>
<dbReference type="OrthoDB" id="2472181at2"/>
<dbReference type="SUPFAM" id="SSF56801">
    <property type="entry name" value="Acetyl-CoA synthetase-like"/>
    <property type="match status" value="1"/>
</dbReference>
<dbReference type="FunFam" id="2.30.38.10:FF:000001">
    <property type="entry name" value="Non-ribosomal peptide synthetase PvdI"/>
    <property type="match status" value="1"/>
</dbReference>
<proteinExistence type="inferred from homology"/>
<dbReference type="GO" id="GO:0031177">
    <property type="term" value="F:phosphopantetheine binding"/>
    <property type="evidence" value="ECO:0007669"/>
    <property type="project" value="InterPro"/>
</dbReference>